<accession>A0AAU8DMI3</accession>
<dbReference type="SUPFAM" id="SSF54593">
    <property type="entry name" value="Glyoxalase/Bleomycin resistance protein/Dihydroxybiphenyl dioxygenase"/>
    <property type="match status" value="1"/>
</dbReference>
<evidence type="ECO:0000256" key="1">
    <source>
        <dbReference type="ARBA" id="ARBA00022723"/>
    </source>
</evidence>
<dbReference type="InterPro" id="IPR018146">
    <property type="entry name" value="Glyoxalase_1_CS"/>
</dbReference>
<feature type="domain" description="VOC" evidence="2">
    <location>
        <begin position="7"/>
        <end position="139"/>
    </location>
</feature>
<dbReference type="Pfam" id="PF00903">
    <property type="entry name" value="Glyoxalase"/>
    <property type="match status" value="1"/>
</dbReference>
<dbReference type="GO" id="GO:0046872">
    <property type="term" value="F:metal ion binding"/>
    <property type="evidence" value="ECO:0007669"/>
    <property type="project" value="UniProtKB-KW"/>
</dbReference>
<gene>
    <name evidence="3" type="ORF">ABLG96_17465</name>
</gene>
<keyword evidence="1" id="KW-0479">Metal-binding</keyword>
<dbReference type="PROSITE" id="PS00934">
    <property type="entry name" value="GLYOXALASE_I_1"/>
    <property type="match status" value="1"/>
</dbReference>
<dbReference type="GO" id="GO:0004462">
    <property type="term" value="F:lactoylglutathione lyase activity"/>
    <property type="evidence" value="ECO:0007669"/>
    <property type="project" value="InterPro"/>
</dbReference>
<dbReference type="AlphaFoldDB" id="A0AAU8DMI3"/>
<proteinExistence type="predicted"/>
<protein>
    <submittedName>
        <fullName evidence="3">VOC family protein</fullName>
    </submittedName>
</protein>
<dbReference type="InterPro" id="IPR037523">
    <property type="entry name" value="VOC_core"/>
</dbReference>
<sequence length="141" mass="15370">MTLKISGYAHVRLTVTDIDVSRKFYDDVFGLPIAMELPADADDQTREQLAFLFGGVIYQLPNGSLMGLRPVAPAGSRFDEDNVGMDHLSFWVDSTAQLDESIKTLDALGVAHGGIKDGGAALFLEFRDPDNIALELWAPKS</sequence>
<dbReference type="RefSeq" id="WP_353648596.1">
    <property type="nucleotide sequence ID" value="NZ_CP159218.1"/>
</dbReference>
<organism evidence="3">
    <name type="scientific">Nakamurella sp. A5-74</name>
    <dbReference type="NCBI Taxonomy" id="3158264"/>
    <lineage>
        <taxon>Bacteria</taxon>
        <taxon>Bacillati</taxon>
        <taxon>Actinomycetota</taxon>
        <taxon>Actinomycetes</taxon>
        <taxon>Nakamurellales</taxon>
        <taxon>Nakamurellaceae</taxon>
        <taxon>Nakamurella</taxon>
    </lineage>
</organism>
<dbReference type="InterPro" id="IPR050383">
    <property type="entry name" value="GlyoxalaseI/FosfomycinResist"/>
</dbReference>
<evidence type="ECO:0000313" key="3">
    <source>
        <dbReference type="EMBL" id="XCG62981.1"/>
    </source>
</evidence>
<dbReference type="Gene3D" id="3.10.180.10">
    <property type="entry name" value="2,3-Dihydroxybiphenyl 1,2-Dioxygenase, domain 1"/>
    <property type="match status" value="1"/>
</dbReference>
<evidence type="ECO:0000259" key="2">
    <source>
        <dbReference type="PROSITE" id="PS51819"/>
    </source>
</evidence>
<dbReference type="PANTHER" id="PTHR21366">
    <property type="entry name" value="GLYOXALASE FAMILY PROTEIN"/>
    <property type="match status" value="1"/>
</dbReference>
<dbReference type="InterPro" id="IPR004360">
    <property type="entry name" value="Glyas_Fos-R_dOase_dom"/>
</dbReference>
<dbReference type="InterPro" id="IPR029068">
    <property type="entry name" value="Glyas_Bleomycin-R_OHBP_Dase"/>
</dbReference>
<reference evidence="3" key="1">
    <citation type="submission" date="2024-05" db="EMBL/GenBank/DDBJ databases">
        <authorList>
            <person name="Cai S.Y."/>
            <person name="Jin L.M."/>
            <person name="Li H.R."/>
        </authorList>
    </citation>
    <scope>NUCLEOTIDE SEQUENCE</scope>
    <source>
        <strain evidence="3">A5-74</strain>
    </source>
</reference>
<name>A0AAU8DMI3_9ACTN</name>
<dbReference type="EMBL" id="CP159218">
    <property type="protein sequence ID" value="XCG62981.1"/>
    <property type="molecule type" value="Genomic_DNA"/>
</dbReference>
<dbReference type="PANTHER" id="PTHR21366:SF31">
    <property type="entry name" value="METALLOTHIOL TRANSFERASE FOSB"/>
    <property type="match status" value="1"/>
</dbReference>
<dbReference type="PROSITE" id="PS51819">
    <property type="entry name" value="VOC"/>
    <property type="match status" value="1"/>
</dbReference>